<organism evidence="1 2">
    <name type="scientific">Sorangium cellulosum</name>
    <name type="common">Polyangium cellulosum</name>
    <dbReference type="NCBI Taxonomy" id="56"/>
    <lineage>
        <taxon>Bacteria</taxon>
        <taxon>Pseudomonadati</taxon>
        <taxon>Myxococcota</taxon>
        <taxon>Polyangia</taxon>
        <taxon>Polyangiales</taxon>
        <taxon>Polyangiaceae</taxon>
        <taxon>Sorangium</taxon>
    </lineage>
</organism>
<dbReference type="InterPro" id="IPR007801">
    <property type="entry name" value="MbnB/TglH/ChrH"/>
</dbReference>
<dbReference type="PANTHER" id="PTHR42194">
    <property type="entry name" value="UPF0276 PROTEIN HI_1600"/>
    <property type="match status" value="1"/>
</dbReference>
<protein>
    <submittedName>
        <fullName evidence="1">Uncharacterized protein</fullName>
    </submittedName>
</protein>
<dbReference type="AlphaFoldDB" id="A0A150RYR8"/>
<comment type="caution">
    <text evidence="1">The sequence shown here is derived from an EMBL/GenBank/DDBJ whole genome shotgun (WGS) entry which is preliminary data.</text>
</comment>
<dbReference type="NCBIfam" id="NF003818">
    <property type="entry name" value="PRK05409.1"/>
    <property type="match status" value="1"/>
</dbReference>
<gene>
    <name evidence="1" type="ORF">BE17_49270</name>
</gene>
<dbReference type="InterPro" id="IPR036237">
    <property type="entry name" value="Xyl_isomerase-like_sf"/>
</dbReference>
<reference evidence="1 2" key="1">
    <citation type="submission" date="2014-02" db="EMBL/GenBank/DDBJ databases">
        <title>The small core and large imbalanced accessory genome model reveals a collaborative survival strategy of Sorangium cellulosum strains in nature.</title>
        <authorList>
            <person name="Han K."/>
            <person name="Peng R."/>
            <person name="Blom J."/>
            <person name="Li Y.-Z."/>
        </authorList>
    </citation>
    <scope>NUCLEOTIDE SEQUENCE [LARGE SCALE GENOMIC DNA]</scope>
    <source>
        <strain evidence="1 2">So0011-07</strain>
    </source>
</reference>
<dbReference type="SUPFAM" id="SSF51658">
    <property type="entry name" value="Xylose isomerase-like"/>
    <property type="match status" value="1"/>
</dbReference>
<name>A0A150RYR8_SORCE</name>
<proteinExistence type="predicted"/>
<accession>A0A150RYR8</accession>
<evidence type="ECO:0000313" key="1">
    <source>
        <dbReference type="EMBL" id="KYF85375.1"/>
    </source>
</evidence>
<dbReference type="Proteomes" id="UP000075635">
    <property type="component" value="Unassembled WGS sequence"/>
</dbReference>
<dbReference type="Pfam" id="PF05114">
    <property type="entry name" value="MbnB_TglH_ChrH"/>
    <property type="match status" value="1"/>
</dbReference>
<dbReference type="PANTHER" id="PTHR42194:SF1">
    <property type="entry name" value="UPF0276 PROTEIN HI_1600"/>
    <property type="match status" value="1"/>
</dbReference>
<evidence type="ECO:0000313" key="2">
    <source>
        <dbReference type="Proteomes" id="UP000075635"/>
    </source>
</evidence>
<sequence>MRHLDPGRRTGFGLGLRPKHFGDALAGGLAVDCVEIIAENFVGRGGRPRAALDRVRRDASVLVHAVGMDVAGFDPIDMGHVLGIRDLADEIEADLVSDHLCFSRLGGRHGHDLWPVPRTVETLERVAARICRIQDALGRRIALENIAAYVDFASNEMAELDVWLELFSRTDCLMLLDLNNAYVSSVNLGGHPEDLIEGLPEKRVVQIHLAGHSELGAGLLDDHGSPVADEVWRLYERAVRRFGPVTTIVERDAEVPPLDVLLAEVAQARSIARAS</sequence>
<dbReference type="EMBL" id="JEMB01001727">
    <property type="protein sequence ID" value="KYF85375.1"/>
    <property type="molecule type" value="Genomic_DNA"/>
</dbReference>
<dbReference type="Gene3D" id="3.20.20.150">
    <property type="entry name" value="Divalent-metal-dependent TIM barrel enzymes"/>
    <property type="match status" value="1"/>
</dbReference>